<dbReference type="EMBL" id="JAGSOJ010000003">
    <property type="protein sequence ID" value="MCM1990961.1"/>
    <property type="molecule type" value="Genomic_DNA"/>
</dbReference>
<dbReference type="InterPro" id="IPR038765">
    <property type="entry name" value="Papain-like_cys_pep_sf"/>
</dbReference>
<reference evidence="1" key="2">
    <citation type="submission" date="2021-04" db="EMBL/GenBank/DDBJ databases">
        <authorList>
            <person name="Dong X."/>
        </authorList>
    </citation>
    <scope>NUCLEOTIDE SEQUENCE</scope>
    <source>
        <strain evidence="1">ZWT</strain>
    </source>
</reference>
<comment type="caution">
    <text evidence="1">The sequence shown here is derived from an EMBL/GenBank/DDBJ whole genome shotgun (WGS) entry which is preliminary data.</text>
</comment>
<accession>A0A9J6P4D9</accession>
<sequence length="186" mass="21546">MNDNNRTVYVMLSYTGTFLSRAIKKYTMAPYSHVSISLEQDLTNFYSFGRKISFCPIWGGFVTEELDKGVYKRFKNAECGIFELNVNDEQYFRLKEVIEEFQENADKLRYNFIGLITCAIGVSYKRSNYYFCSQFVDAIFKKVGIEIVDKPSEFVTPTDFLEAEEFKLIYTGKIKDLACTGIEVLV</sequence>
<keyword evidence="2" id="KW-1185">Reference proteome</keyword>
<dbReference type="AlphaFoldDB" id="A0A9J6P4D9"/>
<reference evidence="1" key="1">
    <citation type="journal article" date="2021" name="mSystems">
        <title>Bacteria and Archaea Synergistically Convert Glycine Betaine to Biogenic Methane in the Formosa Cold Seep of the South China Sea.</title>
        <authorList>
            <person name="Li L."/>
            <person name="Zhang W."/>
            <person name="Zhang S."/>
            <person name="Song L."/>
            <person name="Sun Q."/>
            <person name="Zhang H."/>
            <person name="Xiang H."/>
            <person name="Dong X."/>
        </authorList>
    </citation>
    <scope>NUCLEOTIDE SEQUENCE</scope>
    <source>
        <strain evidence="1">ZWT</strain>
    </source>
</reference>
<protein>
    <submittedName>
        <fullName evidence="1">Uncharacterized protein</fullName>
    </submittedName>
</protein>
<evidence type="ECO:0000313" key="1">
    <source>
        <dbReference type="EMBL" id="MCM1990961.1"/>
    </source>
</evidence>
<name>A0A9J6P4D9_9CLOT</name>
<gene>
    <name evidence="1" type="ORF">KDK92_14615</name>
</gene>
<dbReference type="Gene3D" id="3.90.1720.10">
    <property type="entry name" value="endopeptidase domain like (from Nostoc punctiforme)"/>
    <property type="match status" value="1"/>
</dbReference>
<dbReference type="SUPFAM" id="SSF54001">
    <property type="entry name" value="Cysteine proteinases"/>
    <property type="match status" value="1"/>
</dbReference>
<evidence type="ECO:0000313" key="2">
    <source>
        <dbReference type="Proteomes" id="UP001056429"/>
    </source>
</evidence>
<dbReference type="Proteomes" id="UP001056429">
    <property type="component" value="Unassembled WGS sequence"/>
</dbReference>
<dbReference type="RefSeq" id="WP_250860071.1">
    <property type="nucleotide sequence ID" value="NZ_JAGSOJ010000003.1"/>
</dbReference>
<proteinExistence type="predicted"/>
<organism evidence="1 2">
    <name type="scientific">Oceanirhabdus seepicola</name>
    <dbReference type="NCBI Taxonomy" id="2828781"/>
    <lineage>
        <taxon>Bacteria</taxon>
        <taxon>Bacillati</taxon>
        <taxon>Bacillota</taxon>
        <taxon>Clostridia</taxon>
        <taxon>Eubacteriales</taxon>
        <taxon>Clostridiaceae</taxon>
        <taxon>Oceanirhabdus</taxon>
    </lineage>
</organism>